<dbReference type="Gene3D" id="3.40.1350.10">
    <property type="match status" value="1"/>
</dbReference>
<proteinExistence type="predicted"/>
<gene>
    <name evidence="2" type="ORF">GGR12_001368</name>
</gene>
<evidence type="ECO:0000313" key="3">
    <source>
        <dbReference type="Proteomes" id="UP000529946"/>
    </source>
</evidence>
<dbReference type="InterPro" id="IPR011856">
    <property type="entry name" value="tRNA_endonuc-like_dom_sf"/>
</dbReference>
<dbReference type="InterPro" id="IPR052906">
    <property type="entry name" value="Type_IV_Methyl-Rstrct_Enzyme"/>
</dbReference>
<dbReference type="AlphaFoldDB" id="A0A7W6JCC3"/>
<dbReference type="EMBL" id="JACIDM010000001">
    <property type="protein sequence ID" value="MBB4082529.1"/>
    <property type="molecule type" value="Genomic_DNA"/>
</dbReference>
<sequence>MQDEARRVLIGFRQSLTRESLMAVLSSTAVHPTNMGEAIDLGLQLGLLQERELEEPRRPRPVEPVHGAQLRWWDGHWNPLGAHQRALRAHSRELIAYDEHRRISSSWTMAQTANLWRNADGAMFERLVARYFRQKGWDVTSVGGAGDGGIDLVMRRDAEHVIVQCKAHRRPLSPSVVRELYGALQHSGAQGAILATFDGVTRAAHNWIADKPIAVLNLRHFVKAPH</sequence>
<dbReference type="Pfam" id="PF04471">
    <property type="entry name" value="Mrr_cat"/>
    <property type="match status" value="1"/>
</dbReference>
<dbReference type="GO" id="GO:0003677">
    <property type="term" value="F:DNA binding"/>
    <property type="evidence" value="ECO:0007669"/>
    <property type="project" value="InterPro"/>
</dbReference>
<dbReference type="InterPro" id="IPR011335">
    <property type="entry name" value="Restrct_endonuc-II-like"/>
</dbReference>
<dbReference type="Proteomes" id="UP000529946">
    <property type="component" value="Unassembled WGS sequence"/>
</dbReference>
<comment type="caution">
    <text evidence="2">The sequence shown here is derived from an EMBL/GenBank/DDBJ whole genome shotgun (WGS) entry which is preliminary data.</text>
</comment>
<name>A0A7W6JCC3_9CAUL</name>
<dbReference type="GO" id="GO:0015666">
    <property type="term" value="F:restriction endodeoxyribonuclease activity"/>
    <property type="evidence" value="ECO:0007669"/>
    <property type="project" value="TreeGrafter"/>
</dbReference>
<organism evidence="2 3">
    <name type="scientific">Brevundimonas lenta</name>
    <dbReference type="NCBI Taxonomy" id="424796"/>
    <lineage>
        <taxon>Bacteria</taxon>
        <taxon>Pseudomonadati</taxon>
        <taxon>Pseudomonadota</taxon>
        <taxon>Alphaproteobacteria</taxon>
        <taxon>Caulobacterales</taxon>
        <taxon>Caulobacteraceae</taxon>
        <taxon>Brevundimonas</taxon>
    </lineage>
</organism>
<dbReference type="PANTHER" id="PTHR30015">
    <property type="entry name" value="MRR RESTRICTION SYSTEM PROTEIN"/>
    <property type="match status" value="1"/>
</dbReference>
<evidence type="ECO:0000259" key="1">
    <source>
        <dbReference type="Pfam" id="PF04471"/>
    </source>
</evidence>
<dbReference type="SUPFAM" id="SSF52980">
    <property type="entry name" value="Restriction endonuclease-like"/>
    <property type="match status" value="1"/>
</dbReference>
<keyword evidence="3" id="KW-1185">Reference proteome</keyword>
<evidence type="ECO:0000313" key="2">
    <source>
        <dbReference type="EMBL" id="MBB4082529.1"/>
    </source>
</evidence>
<dbReference type="RefSeq" id="WP_183203599.1">
    <property type="nucleotide sequence ID" value="NZ_BAAAER010000006.1"/>
</dbReference>
<feature type="domain" description="Restriction endonuclease type IV Mrr" evidence="1">
    <location>
        <begin position="118"/>
        <end position="222"/>
    </location>
</feature>
<reference evidence="2 3" key="1">
    <citation type="submission" date="2020-08" db="EMBL/GenBank/DDBJ databases">
        <title>Genomic Encyclopedia of Type Strains, Phase IV (KMG-IV): sequencing the most valuable type-strain genomes for metagenomic binning, comparative biology and taxonomic classification.</title>
        <authorList>
            <person name="Goeker M."/>
        </authorList>
    </citation>
    <scope>NUCLEOTIDE SEQUENCE [LARGE SCALE GENOMIC DNA]</scope>
    <source>
        <strain evidence="2 3">DSM 23960</strain>
    </source>
</reference>
<dbReference type="InterPro" id="IPR007560">
    <property type="entry name" value="Restrct_endonuc_IV_Mrr"/>
</dbReference>
<dbReference type="PANTHER" id="PTHR30015:SF6">
    <property type="entry name" value="SLL1429 PROTEIN"/>
    <property type="match status" value="1"/>
</dbReference>
<protein>
    <submittedName>
        <fullName evidence="2">Holliday junction resolvase</fullName>
    </submittedName>
</protein>
<accession>A0A7W6JCC3</accession>
<dbReference type="GO" id="GO:0009307">
    <property type="term" value="P:DNA restriction-modification system"/>
    <property type="evidence" value="ECO:0007669"/>
    <property type="project" value="InterPro"/>
</dbReference>